<organism evidence="3 4">
    <name type="scientific">Coccomyxa viridis</name>
    <dbReference type="NCBI Taxonomy" id="1274662"/>
    <lineage>
        <taxon>Eukaryota</taxon>
        <taxon>Viridiplantae</taxon>
        <taxon>Chlorophyta</taxon>
        <taxon>core chlorophytes</taxon>
        <taxon>Trebouxiophyceae</taxon>
        <taxon>Trebouxiophyceae incertae sedis</taxon>
        <taxon>Coccomyxaceae</taxon>
        <taxon>Coccomyxa</taxon>
    </lineage>
</organism>
<evidence type="ECO:0000313" key="4">
    <source>
        <dbReference type="Proteomes" id="UP001497392"/>
    </source>
</evidence>
<evidence type="ECO:0000313" key="3">
    <source>
        <dbReference type="EMBL" id="CAL5222495.1"/>
    </source>
</evidence>
<dbReference type="Gene3D" id="1.25.40.90">
    <property type="match status" value="1"/>
</dbReference>
<dbReference type="PROSITE" id="PS50179">
    <property type="entry name" value="VHS"/>
    <property type="match status" value="1"/>
</dbReference>
<feature type="compositionally biased region" description="Polar residues" evidence="1">
    <location>
        <begin position="338"/>
        <end position="348"/>
    </location>
</feature>
<feature type="region of interest" description="Disordered" evidence="1">
    <location>
        <begin position="257"/>
        <end position="352"/>
    </location>
</feature>
<protein>
    <submittedName>
        <fullName evidence="3">G4869 protein</fullName>
    </submittedName>
</protein>
<dbReference type="InterPro" id="IPR008942">
    <property type="entry name" value="ENTH_VHS"/>
</dbReference>
<dbReference type="InterPro" id="IPR002014">
    <property type="entry name" value="VHS_dom"/>
</dbReference>
<dbReference type="SUPFAM" id="SSF48464">
    <property type="entry name" value="ENTH/VHS domain"/>
    <property type="match status" value="1"/>
</dbReference>
<dbReference type="EMBL" id="CAXHTA020000007">
    <property type="protein sequence ID" value="CAL5222495.1"/>
    <property type="molecule type" value="Genomic_DNA"/>
</dbReference>
<reference evidence="3 4" key="1">
    <citation type="submission" date="2024-06" db="EMBL/GenBank/DDBJ databases">
        <authorList>
            <person name="Kraege A."/>
            <person name="Thomma B."/>
        </authorList>
    </citation>
    <scope>NUCLEOTIDE SEQUENCE [LARGE SCALE GENOMIC DNA]</scope>
</reference>
<comment type="caution">
    <text evidence="3">The sequence shown here is derived from an EMBL/GenBank/DDBJ whole genome shotgun (WGS) entry which is preliminary data.</text>
</comment>
<proteinExistence type="predicted"/>
<gene>
    <name evidence="3" type="primary">g4869</name>
    <name evidence="3" type="ORF">VP750_LOCUS4154</name>
</gene>
<evidence type="ECO:0000256" key="1">
    <source>
        <dbReference type="SAM" id="MobiDB-lite"/>
    </source>
</evidence>
<feature type="compositionally biased region" description="Low complexity" evidence="1">
    <location>
        <begin position="270"/>
        <end position="319"/>
    </location>
</feature>
<feature type="domain" description="VHS" evidence="2">
    <location>
        <begin position="20"/>
        <end position="134"/>
    </location>
</feature>
<evidence type="ECO:0000259" key="2">
    <source>
        <dbReference type="PROSITE" id="PS50179"/>
    </source>
</evidence>
<dbReference type="Proteomes" id="UP001497392">
    <property type="component" value="Unassembled WGS sequence"/>
</dbReference>
<feature type="region of interest" description="Disordered" evidence="1">
    <location>
        <begin position="134"/>
        <end position="156"/>
    </location>
</feature>
<accession>A0ABP1FVC6</accession>
<sequence length="360" mass="39178">MKFSSQGAEPQDFTEICRLATAKHLPGPDEYLTAQAVHQVNTGQINSQAATEALCRRLRQVCAQGRREQKIVLALNLIEQILAQCKSRLNSHQESELMQEIGRVAILPMDRFAPNLRTAQDSKTLALKIISQYQHGPQSPNKRQSEGSESSVKPRLTSQDAIRTCLLRANAQIELVQEAVVPMSCSDAHSVSASDRKFLEASVGALQSYKNDLEMAINYLASHETEASATMMADCLKVTDALNTIITVYHEVMDAQQQQGSKGASRVPAEEASAPVASASSPVAPQQPALPQKQPVVPQKQLAEPQQRFAVAQQQQTQAHDLLLPGFENTHAPPGSADTPQPSTTKASENAAMLKEMGWL</sequence>
<name>A0ABP1FVC6_9CHLO</name>
<keyword evidence="4" id="KW-1185">Reference proteome</keyword>